<dbReference type="InterPro" id="IPR050194">
    <property type="entry name" value="Glycosyltransferase_grp1"/>
</dbReference>
<dbReference type="InterPro" id="IPR001296">
    <property type="entry name" value="Glyco_trans_1"/>
</dbReference>
<proteinExistence type="predicted"/>
<accession>A0A2M6VZX1</accession>
<organism evidence="3 4">
    <name type="scientific">Candidatus Magasanikbacteria bacterium CG10_big_fil_rev_8_21_14_0_10_43_6</name>
    <dbReference type="NCBI Taxonomy" id="1974650"/>
    <lineage>
        <taxon>Bacteria</taxon>
        <taxon>Candidatus Magasanikiibacteriota</taxon>
    </lineage>
</organism>
<evidence type="ECO:0000259" key="2">
    <source>
        <dbReference type="Pfam" id="PF13439"/>
    </source>
</evidence>
<dbReference type="GO" id="GO:0016757">
    <property type="term" value="F:glycosyltransferase activity"/>
    <property type="evidence" value="ECO:0007669"/>
    <property type="project" value="InterPro"/>
</dbReference>
<feature type="domain" description="Glycosyl transferase family 1" evidence="1">
    <location>
        <begin position="214"/>
        <end position="355"/>
    </location>
</feature>
<gene>
    <name evidence="3" type="ORF">COU33_04960</name>
</gene>
<dbReference type="PANTHER" id="PTHR45947:SF13">
    <property type="entry name" value="TRANSFERASE"/>
    <property type="match status" value="1"/>
</dbReference>
<name>A0A2M6VZX1_9BACT</name>
<dbReference type="Pfam" id="PF00534">
    <property type="entry name" value="Glycos_transf_1"/>
    <property type="match status" value="1"/>
</dbReference>
<dbReference type="Proteomes" id="UP000229362">
    <property type="component" value="Unassembled WGS sequence"/>
</dbReference>
<dbReference type="PANTHER" id="PTHR45947">
    <property type="entry name" value="SULFOQUINOVOSYL TRANSFERASE SQD2"/>
    <property type="match status" value="1"/>
</dbReference>
<sequence>MKICYIHNLYHPYAVGGAEQVVAELAAEARKRGDTPVIITATPTGSPTPKRTVEDGVIIYRFVSPNFFSYRELSQHGFLMKALWHVRDIWNRKSARIVTEILEEEKPDLVHTHNLMGIGFTIPQVIAAAEIRHRHTVHDVQLVEPSGVLAWDHTHDSWLQTWHSGVMKKVFAGVHEVLFPSIFMQRFYLQRGFFSHAQVSTVPPIVEAPVDRPEKTEHTAFLFVGSLVPHKGVATLLQVWEALKTTTDISVHIAGDGVLREYIDAWAQKDARIHVYGRLDREKVHELYAASDVLLFPSTCIENRPHVIVEAASHGLAIIASDTGGVSELLENTKNAWLVEPGNVRAWVDAVNAYLR</sequence>
<feature type="domain" description="Glycosyltransferase subfamily 4-like N-terminal" evidence="2">
    <location>
        <begin position="15"/>
        <end position="206"/>
    </location>
</feature>
<dbReference type="Pfam" id="PF13439">
    <property type="entry name" value="Glyco_transf_4"/>
    <property type="match status" value="1"/>
</dbReference>
<comment type="caution">
    <text evidence="3">The sequence shown here is derived from an EMBL/GenBank/DDBJ whole genome shotgun (WGS) entry which is preliminary data.</text>
</comment>
<dbReference type="Gene3D" id="3.40.50.2000">
    <property type="entry name" value="Glycogen Phosphorylase B"/>
    <property type="match status" value="2"/>
</dbReference>
<reference evidence="4" key="1">
    <citation type="submission" date="2017-09" db="EMBL/GenBank/DDBJ databases">
        <title>Depth-based differentiation of microbial function through sediment-hosted aquifers and enrichment of novel symbionts in the deep terrestrial subsurface.</title>
        <authorList>
            <person name="Probst A.J."/>
            <person name="Ladd B."/>
            <person name="Jarett J.K."/>
            <person name="Geller-Mcgrath D.E."/>
            <person name="Sieber C.M.K."/>
            <person name="Emerson J.B."/>
            <person name="Anantharaman K."/>
            <person name="Thomas B.C."/>
            <person name="Malmstrom R."/>
            <person name="Stieglmeier M."/>
            <person name="Klingl A."/>
            <person name="Woyke T."/>
            <person name="Ryan C.M."/>
            <person name="Banfield J.F."/>
        </authorList>
    </citation>
    <scope>NUCLEOTIDE SEQUENCE [LARGE SCALE GENOMIC DNA]</scope>
</reference>
<evidence type="ECO:0008006" key="5">
    <source>
        <dbReference type="Google" id="ProtNLM"/>
    </source>
</evidence>
<evidence type="ECO:0000259" key="1">
    <source>
        <dbReference type="Pfam" id="PF00534"/>
    </source>
</evidence>
<evidence type="ECO:0000313" key="4">
    <source>
        <dbReference type="Proteomes" id="UP000229362"/>
    </source>
</evidence>
<protein>
    <recommendedName>
        <fullName evidence="5">Glycosyltransferase subfamily 4-like N-terminal domain-containing protein</fullName>
    </recommendedName>
</protein>
<dbReference type="AlphaFoldDB" id="A0A2M6VZX1"/>
<dbReference type="InterPro" id="IPR028098">
    <property type="entry name" value="Glyco_trans_4-like_N"/>
</dbReference>
<dbReference type="SUPFAM" id="SSF53756">
    <property type="entry name" value="UDP-Glycosyltransferase/glycogen phosphorylase"/>
    <property type="match status" value="1"/>
</dbReference>
<evidence type="ECO:0000313" key="3">
    <source>
        <dbReference type="EMBL" id="PIT86101.1"/>
    </source>
</evidence>
<dbReference type="EMBL" id="PFBZ01000213">
    <property type="protein sequence ID" value="PIT86101.1"/>
    <property type="molecule type" value="Genomic_DNA"/>
</dbReference>